<name>A0A1I3Z165_9PROT</name>
<dbReference type="EMBL" id="FOSP01000005">
    <property type="protein sequence ID" value="SFK37767.1"/>
    <property type="molecule type" value="Genomic_DNA"/>
</dbReference>
<proteinExistence type="predicted"/>
<feature type="coiled-coil region" evidence="1">
    <location>
        <begin position="85"/>
        <end position="119"/>
    </location>
</feature>
<dbReference type="Proteomes" id="UP000199533">
    <property type="component" value="Unassembled WGS sequence"/>
</dbReference>
<dbReference type="RefSeq" id="WP_090697526.1">
    <property type="nucleotide sequence ID" value="NZ_FOSP01000005.1"/>
</dbReference>
<accession>A0A1I3Z165</accession>
<dbReference type="OrthoDB" id="8585321at2"/>
<dbReference type="STRING" id="52441.SAMN05216302_100534"/>
<organism evidence="2 3">
    <name type="scientific">Nitrosomonas aestuarii</name>
    <dbReference type="NCBI Taxonomy" id="52441"/>
    <lineage>
        <taxon>Bacteria</taxon>
        <taxon>Pseudomonadati</taxon>
        <taxon>Pseudomonadota</taxon>
        <taxon>Betaproteobacteria</taxon>
        <taxon>Nitrosomonadales</taxon>
        <taxon>Nitrosomonadaceae</taxon>
        <taxon>Nitrosomonas</taxon>
    </lineage>
</organism>
<dbReference type="Pfam" id="PF20567">
    <property type="entry name" value="DUF6776"/>
    <property type="match status" value="1"/>
</dbReference>
<dbReference type="AlphaFoldDB" id="A0A1I3Z165"/>
<evidence type="ECO:0000313" key="3">
    <source>
        <dbReference type="Proteomes" id="UP000199533"/>
    </source>
</evidence>
<keyword evidence="3" id="KW-1185">Reference proteome</keyword>
<evidence type="ECO:0000313" key="2">
    <source>
        <dbReference type="EMBL" id="SFK37767.1"/>
    </source>
</evidence>
<protein>
    <submittedName>
        <fullName evidence="2">Uncharacterized protein</fullName>
    </submittedName>
</protein>
<keyword evidence="1" id="KW-0175">Coiled coil</keyword>
<evidence type="ECO:0000256" key="1">
    <source>
        <dbReference type="SAM" id="Coils"/>
    </source>
</evidence>
<sequence length="246" mass="28021">MKKLFKKKSEILSSRVVVRPHVSWQSRLLAIIVVCLLLLLLSWGMYEVGRSSAGEMSAVPHNKLGGSYNMATCLQKKRAALCTQLAELTRQFQMIQAANDNLAKQTKLLSKENNRLKEELDFFEHVMAGNTKINSGISIHHFNLKKDINPDVYRYTVSLVQGGQRPKDFNGSLKFFVNLRQNDQTKTVLLANKNTKQNFNVNFKFYHRIEESFKVPPGSVVESMKVQVFEQNDAQAKLTQTVELSL</sequence>
<reference evidence="3" key="1">
    <citation type="submission" date="2016-10" db="EMBL/GenBank/DDBJ databases">
        <authorList>
            <person name="Varghese N."/>
            <person name="Submissions S."/>
        </authorList>
    </citation>
    <scope>NUCLEOTIDE SEQUENCE [LARGE SCALE GENOMIC DNA]</scope>
    <source>
        <strain evidence="3">Nm69</strain>
    </source>
</reference>
<gene>
    <name evidence="2" type="ORF">SAMN05216302_100534</name>
</gene>
<dbReference type="InterPro" id="IPR046703">
    <property type="entry name" value="DUF6776"/>
</dbReference>